<sequence>MSGEVGAATLVVLGDSISAGYGLEKIDQGWVSLLAEKLRPRGMIVVNASISGDTSAGGLSRIDALLAQHHPAVLILELGGNDGLRGLPPGQMAANLGGIIDRAGAAGVQVLLLGMKIPPNYGKRYTEMFQKVYTDLAGRDGVALVPFLLDGVGGVEVYMQADGIHPNREAQPLLLEQVWNKLELLLAGKPR</sequence>
<dbReference type="SUPFAM" id="SSF52266">
    <property type="entry name" value="SGNH hydrolase"/>
    <property type="match status" value="1"/>
</dbReference>
<dbReference type="STRING" id="1760988.SAMN02949497_2678"/>
<evidence type="ECO:0000313" key="2">
    <source>
        <dbReference type="EMBL" id="SMF95318.1"/>
    </source>
</evidence>
<dbReference type="GO" id="GO:0006629">
    <property type="term" value="P:lipid metabolic process"/>
    <property type="evidence" value="ECO:0007669"/>
    <property type="project" value="InterPro"/>
</dbReference>
<evidence type="ECO:0000313" key="3">
    <source>
        <dbReference type="Proteomes" id="UP000192923"/>
    </source>
</evidence>
<proteinExistence type="predicted"/>
<gene>
    <name evidence="2" type="ORF">SAMN02949497_2678</name>
</gene>
<dbReference type="InterPro" id="IPR013830">
    <property type="entry name" value="SGNH_hydro"/>
</dbReference>
<organism evidence="2 3">
    <name type="scientific">Methylomagnum ishizawai</name>
    <dbReference type="NCBI Taxonomy" id="1760988"/>
    <lineage>
        <taxon>Bacteria</taxon>
        <taxon>Pseudomonadati</taxon>
        <taxon>Pseudomonadota</taxon>
        <taxon>Gammaproteobacteria</taxon>
        <taxon>Methylococcales</taxon>
        <taxon>Methylococcaceae</taxon>
        <taxon>Methylomagnum</taxon>
    </lineage>
</organism>
<dbReference type="Gene3D" id="3.40.50.1110">
    <property type="entry name" value="SGNH hydrolase"/>
    <property type="match status" value="1"/>
</dbReference>
<dbReference type="InterPro" id="IPR036514">
    <property type="entry name" value="SGNH_hydro_sf"/>
</dbReference>
<reference evidence="2 3" key="1">
    <citation type="submission" date="2016-12" db="EMBL/GenBank/DDBJ databases">
        <authorList>
            <person name="Song W.-J."/>
            <person name="Kurnit D.M."/>
        </authorList>
    </citation>
    <scope>NUCLEOTIDE SEQUENCE [LARGE SCALE GENOMIC DNA]</scope>
    <source>
        <strain evidence="2 3">175</strain>
    </source>
</reference>
<name>A0A1Y6CXC7_9GAMM</name>
<keyword evidence="3" id="KW-1185">Reference proteome</keyword>
<dbReference type="EMBL" id="FXAM01000001">
    <property type="protein sequence ID" value="SMF95318.1"/>
    <property type="molecule type" value="Genomic_DNA"/>
</dbReference>
<dbReference type="GO" id="GO:0004622">
    <property type="term" value="F:phosphatidylcholine lysophospholipase activity"/>
    <property type="evidence" value="ECO:0007669"/>
    <property type="project" value="TreeGrafter"/>
</dbReference>
<dbReference type="InterPro" id="IPR008265">
    <property type="entry name" value="Lipase_GDSL_AS"/>
</dbReference>
<feature type="domain" description="SGNH hydrolase-type esterase" evidence="1">
    <location>
        <begin position="12"/>
        <end position="169"/>
    </location>
</feature>
<dbReference type="PROSITE" id="PS01098">
    <property type="entry name" value="LIPASE_GDSL_SER"/>
    <property type="match status" value="1"/>
</dbReference>
<dbReference type="PANTHER" id="PTHR30383">
    <property type="entry name" value="THIOESTERASE 1/PROTEASE 1/LYSOPHOSPHOLIPASE L1"/>
    <property type="match status" value="1"/>
</dbReference>
<dbReference type="Pfam" id="PF13472">
    <property type="entry name" value="Lipase_GDSL_2"/>
    <property type="match status" value="1"/>
</dbReference>
<dbReference type="PANTHER" id="PTHR30383:SF24">
    <property type="entry name" value="THIOESTERASE 1_PROTEASE 1_LYSOPHOSPHOLIPASE L1"/>
    <property type="match status" value="1"/>
</dbReference>
<dbReference type="InterPro" id="IPR051532">
    <property type="entry name" value="Ester_Hydrolysis_Enzymes"/>
</dbReference>
<dbReference type="AlphaFoldDB" id="A0A1Y6CXC7"/>
<protein>
    <submittedName>
        <fullName evidence="2">Acyl-CoA thioesterase-1</fullName>
    </submittedName>
</protein>
<dbReference type="CDD" id="cd01822">
    <property type="entry name" value="Lysophospholipase_L1_like"/>
    <property type="match status" value="1"/>
</dbReference>
<dbReference type="Proteomes" id="UP000192923">
    <property type="component" value="Unassembled WGS sequence"/>
</dbReference>
<accession>A0A1Y6CXC7</accession>
<evidence type="ECO:0000259" key="1">
    <source>
        <dbReference type="Pfam" id="PF13472"/>
    </source>
</evidence>